<keyword evidence="3" id="KW-1003">Cell membrane</keyword>
<dbReference type="GO" id="GO:0005524">
    <property type="term" value="F:ATP binding"/>
    <property type="evidence" value="ECO:0007669"/>
    <property type="project" value="UniProtKB-KW"/>
</dbReference>
<dbReference type="PROSITE" id="PS50893">
    <property type="entry name" value="ABC_TRANSPORTER_2"/>
    <property type="match status" value="1"/>
</dbReference>
<keyword evidence="6 11" id="KW-0067">ATP-binding</keyword>
<dbReference type="KEGG" id="grl:LPB144_04485"/>
<dbReference type="GO" id="GO:0016887">
    <property type="term" value="F:ATP hydrolysis activity"/>
    <property type="evidence" value="ECO:0007669"/>
    <property type="project" value="InterPro"/>
</dbReference>
<dbReference type="Pfam" id="PF00005">
    <property type="entry name" value="ABC_tran"/>
    <property type="match status" value="1"/>
</dbReference>
<feature type="domain" description="ABC transporter" evidence="10">
    <location>
        <begin position="10"/>
        <end position="250"/>
    </location>
</feature>
<dbReference type="PANTHER" id="PTHR42771:SF2">
    <property type="entry name" value="IRON(3+)-HYDROXAMATE IMPORT ATP-BINDING PROTEIN FHUC"/>
    <property type="match status" value="1"/>
</dbReference>
<evidence type="ECO:0000256" key="6">
    <source>
        <dbReference type="ARBA" id="ARBA00022840"/>
    </source>
</evidence>
<dbReference type="InterPro" id="IPR051535">
    <property type="entry name" value="Siderophore_ABC-ATPase"/>
</dbReference>
<evidence type="ECO:0000256" key="4">
    <source>
        <dbReference type="ARBA" id="ARBA00022496"/>
    </source>
</evidence>
<evidence type="ECO:0000256" key="8">
    <source>
        <dbReference type="ARBA" id="ARBA00023065"/>
    </source>
</evidence>
<dbReference type="InterPro" id="IPR003439">
    <property type="entry name" value="ABC_transporter-like_ATP-bd"/>
</dbReference>
<evidence type="ECO:0000259" key="10">
    <source>
        <dbReference type="PROSITE" id="PS50893"/>
    </source>
</evidence>
<dbReference type="AlphaFoldDB" id="A0A1L3J3M3"/>
<dbReference type="Gene3D" id="3.40.50.300">
    <property type="entry name" value="P-loop containing nucleotide triphosphate hydrolases"/>
    <property type="match status" value="1"/>
</dbReference>
<keyword evidence="4" id="KW-0410">Iron transport</keyword>
<dbReference type="OrthoDB" id="9787851at2"/>
<dbReference type="PANTHER" id="PTHR42771">
    <property type="entry name" value="IRON(3+)-HYDROXAMATE IMPORT ATP-BINDING PROTEIN FHUC"/>
    <property type="match status" value="1"/>
</dbReference>
<sequence>MRKDISNTVLKTNDLSIGYKKKNLINCIARGIDFEINKGELTAVIGVNGAGKSTLLKTLSGLIQPIKGEVLINNLKLNNISPEEMAKQVSLVLTEQSISKSLSVMELVALGRQPYTDWLGRLTKTDLKNLMNAIELVNIRSIKNKKCYELSDGQFQKVLIARALAQDTSLIILDEPTTHLDLYHKAYVLKLLQRLTKDTNKAILFATHEINLALQLCDKLLIIREDRVLFGKPSKLIELDAFQDLFPGELIHFDKESSSFKIK</sequence>
<dbReference type="InterPro" id="IPR027417">
    <property type="entry name" value="P-loop_NTPase"/>
</dbReference>
<keyword evidence="12" id="KW-1185">Reference proteome</keyword>
<comment type="subcellular location">
    <subcellularLocation>
        <location evidence="1">Cell membrane</location>
        <topology evidence="1">Peripheral membrane protein</topology>
    </subcellularLocation>
</comment>
<dbReference type="CDD" id="cd03214">
    <property type="entry name" value="ABC_Iron-Siderophores_B12_Hemin"/>
    <property type="match status" value="1"/>
</dbReference>
<accession>A0A1L3J3M3</accession>
<proteinExistence type="predicted"/>
<dbReference type="FunFam" id="3.40.50.300:FF:000134">
    <property type="entry name" value="Iron-enterobactin ABC transporter ATP-binding protein"/>
    <property type="match status" value="1"/>
</dbReference>
<keyword evidence="8" id="KW-0406">Ion transport</keyword>
<dbReference type="STRING" id="1913577.LPB144_04485"/>
<dbReference type="SUPFAM" id="SSF52540">
    <property type="entry name" value="P-loop containing nucleoside triphosphate hydrolases"/>
    <property type="match status" value="1"/>
</dbReference>
<reference evidence="11 12" key="1">
    <citation type="submission" date="2016-11" db="EMBL/GenBank/DDBJ databases">
        <title>Gramella sp. LPB0144 isolated from marine environment.</title>
        <authorList>
            <person name="Kim E."/>
            <person name="Yi H."/>
        </authorList>
    </citation>
    <scope>NUCLEOTIDE SEQUENCE [LARGE SCALE GENOMIC DNA]</scope>
    <source>
        <strain evidence="11 12">LPB0144</strain>
    </source>
</reference>
<dbReference type="SMART" id="SM00382">
    <property type="entry name" value="AAA"/>
    <property type="match status" value="1"/>
</dbReference>
<keyword evidence="2" id="KW-0813">Transport</keyword>
<dbReference type="GO" id="GO:0006826">
    <property type="term" value="P:iron ion transport"/>
    <property type="evidence" value="ECO:0007669"/>
    <property type="project" value="UniProtKB-KW"/>
</dbReference>
<evidence type="ECO:0000256" key="9">
    <source>
        <dbReference type="ARBA" id="ARBA00023136"/>
    </source>
</evidence>
<dbReference type="RefSeq" id="WP_072552367.1">
    <property type="nucleotide sequence ID" value="NZ_CP018153.1"/>
</dbReference>
<dbReference type="InterPro" id="IPR003593">
    <property type="entry name" value="AAA+_ATPase"/>
</dbReference>
<evidence type="ECO:0000256" key="3">
    <source>
        <dbReference type="ARBA" id="ARBA00022475"/>
    </source>
</evidence>
<protein>
    <submittedName>
        <fullName evidence="11">ABC transporter ATP-binding protein</fullName>
    </submittedName>
</protein>
<evidence type="ECO:0000256" key="7">
    <source>
        <dbReference type="ARBA" id="ARBA00023004"/>
    </source>
</evidence>
<gene>
    <name evidence="11" type="ORF">LPB144_04485</name>
</gene>
<dbReference type="Proteomes" id="UP000182510">
    <property type="component" value="Chromosome"/>
</dbReference>
<keyword evidence="9" id="KW-0472">Membrane</keyword>
<keyword evidence="5" id="KW-0547">Nucleotide-binding</keyword>
<evidence type="ECO:0000256" key="1">
    <source>
        <dbReference type="ARBA" id="ARBA00004202"/>
    </source>
</evidence>
<evidence type="ECO:0000256" key="5">
    <source>
        <dbReference type="ARBA" id="ARBA00022741"/>
    </source>
</evidence>
<name>A0A1L3J3M3_9FLAO</name>
<keyword evidence="7" id="KW-0408">Iron</keyword>
<evidence type="ECO:0000256" key="2">
    <source>
        <dbReference type="ARBA" id="ARBA00022448"/>
    </source>
</evidence>
<evidence type="ECO:0000313" key="12">
    <source>
        <dbReference type="Proteomes" id="UP000182510"/>
    </source>
</evidence>
<evidence type="ECO:0000313" key="11">
    <source>
        <dbReference type="EMBL" id="APG59714.1"/>
    </source>
</evidence>
<dbReference type="EMBL" id="CP018153">
    <property type="protein sequence ID" value="APG59714.1"/>
    <property type="molecule type" value="Genomic_DNA"/>
</dbReference>
<dbReference type="GO" id="GO:0005886">
    <property type="term" value="C:plasma membrane"/>
    <property type="evidence" value="ECO:0007669"/>
    <property type="project" value="UniProtKB-SubCell"/>
</dbReference>
<organism evidence="11 12">
    <name type="scientific">Christiangramia salexigens</name>
    <dbReference type="NCBI Taxonomy" id="1913577"/>
    <lineage>
        <taxon>Bacteria</taxon>
        <taxon>Pseudomonadati</taxon>
        <taxon>Bacteroidota</taxon>
        <taxon>Flavobacteriia</taxon>
        <taxon>Flavobacteriales</taxon>
        <taxon>Flavobacteriaceae</taxon>
        <taxon>Christiangramia</taxon>
    </lineage>
</organism>